<gene>
    <name evidence="2" type="primary">LOC106460533</name>
</gene>
<reference evidence="2" key="1">
    <citation type="submission" date="2025-08" db="UniProtKB">
        <authorList>
            <consortium name="RefSeq"/>
        </authorList>
    </citation>
    <scope>IDENTIFICATION</scope>
    <source>
        <tissue evidence="2">Muscle</tissue>
    </source>
</reference>
<evidence type="ECO:0000313" key="2">
    <source>
        <dbReference type="RefSeq" id="XP_013775704.1"/>
    </source>
</evidence>
<dbReference type="InterPro" id="IPR039646">
    <property type="entry name" value="ZNHIT2"/>
</dbReference>
<dbReference type="PANTHER" id="PTHR15555">
    <property type="entry name" value="ZINC FINGER HIT DOMAIN CONTAINING PROTEIN 2 PROTEIN FON -RELATED"/>
    <property type="match status" value="1"/>
</dbReference>
<evidence type="ECO:0000313" key="1">
    <source>
        <dbReference type="Proteomes" id="UP000694941"/>
    </source>
</evidence>
<dbReference type="GeneID" id="106460533"/>
<keyword evidence="1" id="KW-1185">Reference proteome</keyword>
<organism evidence="1 2">
    <name type="scientific">Limulus polyphemus</name>
    <name type="common">Atlantic horseshoe crab</name>
    <dbReference type="NCBI Taxonomy" id="6850"/>
    <lineage>
        <taxon>Eukaryota</taxon>
        <taxon>Metazoa</taxon>
        <taxon>Ecdysozoa</taxon>
        <taxon>Arthropoda</taxon>
        <taxon>Chelicerata</taxon>
        <taxon>Merostomata</taxon>
        <taxon>Xiphosura</taxon>
        <taxon>Limulidae</taxon>
        <taxon>Limulus</taxon>
    </lineage>
</organism>
<dbReference type="RefSeq" id="XP_013775704.1">
    <property type="nucleotide sequence ID" value="XM_013920250.2"/>
</dbReference>
<sequence length="327" mass="37949">MGVPQDHLLVFPCNIDLLHQYACSGLYSPMDFIGKESLKKKLEKLNLEDSTDCSDLWKQLTEEEMKEFETMVEKCEFGKFVLMWEPWWNKKVKENLIEEVGDRMVNYLSPKILDMKAASKVSHLTKRKPSDCVKYDLLNLLFGYVFICRLYNGDHEEFPSESVEFIMKLSPVLEGKNFGNVGEAIFYTIQKLTEKNSEFTIPWITAVSAIEDVQKIMEGPNKLPTVQYVLHALGDIKKLFQTTQLQLKMEKSGRITTSQYRRTLKMSIKKIEYYLCWATEYGCALTDLLPEIVQEKLSALAYTSFHELKVDSRKEQPKETKLIEEVS</sequence>
<dbReference type="Proteomes" id="UP000694941">
    <property type="component" value="Unplaced"/>
</dbReference>
<name>A0ABM1B6C2_LIMPO</name>
<protein>
    <submittedName>
        <fullName evidence="2">Uncharacterized protein LOC106460533</fullName>
    </submittedName>
</protein>
<dbReference type="PANTHER" id="PTHR15555:SF0">
    <property type="entry name" value="ZINC FINGER HIT DOMAIN-CONTAINING PROTEIN 2"/>
    <property type="match status" value="1"/>
</dbReference>
<accession>A0ABM1B6C2</accession>
<proteinExistence type="predicted"/>